<dbReference type="SMART" id="SM00331">
    <property type="entry name" value="PP2C_SIG"/>
    <property type="match status" value="1"/>
</dbReference>
<feature type="transmembrane region" description="Helical" evidence="2">
    <location>
        <begin position="7"/>
        <end position="28"/>
    </location>
</feature>
<dbReference type="Proteomes" id="UP001594351">
    <property type="component" value="Unassembled WGS sequence"/>
</dbReference>
<dbReference type="PANTHER" id="PTHR43156">
    <property type="entry name" value="STAGE II SPORULATION PROTEIN E-RELATED"/>
    <property type="match status" value="1"/>
</dbReference>
<reference evidence="4 5" key="1">
    <citation type="submission" date="2024-09" db="EMBL/GenBank/DDBJ databases">
        <title>Laminarin stimulates single cell rates of sulfate reduction while oxygen inhibits transcriptomic activity in coastal marine sediment.</title>
        <authorList>
            <person name="Lindsay M."/>
            <person name="Orcutt B."/>
            <person name="Emerson D."/>
            <person name="Stepanauskas R."/>
            <person name="D'Angelo T."/>
        </authorList>
    </citation>
    <scope>NUCLEOTIDE SEQUENCE [LARGE SCALE GENOMIC DNA]</scope>
    <source>
        <strain evidence="4">SAG AM-311-K15</strain>
    </source>
</reference>
<dbReference type="InterPro" id="IPR003660">
    <property type="entry name" value="HAMP_dom"/>
</dbReference>
<accession>A0ABV6Z394</accession>
<keyword evidence="2" id="KW-0812">Transmembrane</keyword>
<protein>
    <submittedName>
        <fullName evidence="4">SpoIIE family protein phosphatase</fullName>
    </submittedName>
</protein>
<evidence type="ECO:0000259" key="3">
    <source>
        <dbReference type="PROSITE" id="PS50885"/>
    </source>
</evidence>
<dbReference type="Pfam" id="PF07228">
    <property type="entry name" value="SpoIIE"/>
    <property type="match status" value="1"/>
</dbReference>
<keyword evidence="1" id="KW-0378">Hydrolase</keyword>
<evidence type="ECO:0000313" key="5">
    <source>
        <dbReference type="Proteomes" id="UP001594351"/>
    </source>
</evidence>
<evidence type="ECO:0000256" key="2">
    <source>
        <dbReference type="SAM" id="Phobius"/>
    </source>
</evidence>
<keyword evidence="5" id="KW-1185">Reference proteome</keyword>
<feature type="transmembrane region" description="Helical" evidence="2">
    <location>
        <begin position="276"/>
        <end position="295"/>
    </location>
</feature>
<sequence>MPLKLKFGLFVSFIILFSLLIPTVLFLIQSRTLFEKTSHQRMDNVLLQVKTNVNLQVRSVLQTLKAAATSYQQAHDMENSLLSLQKVNAQFKTFFTLNKQGQIQLLLPYDGEMMGLNLAGEPYFTIPFFEQQTHITYRRASPIYSSPSIMITTALEMATREKRSLSQRGVLGVIIPVTSFFQNATKYQMSDNSVIFVLSRAGFIYRTASDHSLITGHQVLVDLMADKRSSLKKEFSTPAGKSIVSLVREPLSGWIIGLEVPFEDLGQHYQSLYRSMLPWILLSLFIVSGISFIFIRHLNISIQKLVEGGRQINEGNLDVPFDLPVHDEFGLIAHHFTAIIKSLKKGQENLESAYRQVTSHQLMKRDMSVAHQIQQAMIPTQYPQRPDIEIAGVYEPAREVGGDVLDYTENQDGTISILIADVSGKGIPAALVMAQTKIIFRVFASEMDSVVDIMAKANAYLYQNLRKNTFVTAIYGKYYPDIKKFCYCNAGHNPAYFYSQQRGQITEISDEESQCLGAWSTFEGQELAVKIEPGDSLLLYTDGATEAKNINGEMFEEIRLKKTFKKYHHLAAPQLIEKIKETIELFIENEVLYDDLTMIIIKSPLT</sequence>
<gene>
    <name evidence="4" type="ORF">ACFL27_22175</name>
</gene>
<evidence type="ECO:0000313" key="4">
    <source>
        <dbReference type="EMBL" id="MFC1852915.1"/>
    </source>
</evidence>
<comment type="caution">
    <text evidence="4">The sequence shown here is derived from an EMBL/GenBank/DDBJ whole genome shotgun (WGS) entry which is preliminary data.</text>
</comment>
<keyword evidence="2" id="KW-0472">Membrane</keyword>
<dbReference type="Gene3D" id="6.10.340.10">
    <property type="match status" value="1"/>
</dbReference>
<organism evidence="4 5">
    <name type="scientific">candidate division CSSED10-310 bacterium</name>
    <dbReference type="NCBI Taxonomy" id="2855610"/>
    <lineage>
        <taxon>Bacteria</taxon>
        <taxon>Bacteria division CSSED10-310</taxon>
    </lineage>
</organism>
<dbReference type="InterPro" id="IPR001932">
    <property type="entry name" value="PPM-type_phosphatase-like_dom"/>
</dbReference>
<dbReference type="PANTHER" id="PTHR43156:SF2">
    <property type="entry name" value="STAGE II SPORULATION PROTEIN E"/>
    <property type="match status" value="1"/>
</dbReference>
<dbReference type="InterPro" id="IPR052016">
    <property type="entry name" value="Bact_Sigma-Reg"/>
</dbReference>
<evidence type="ECO:0000256" key="1">
    <source>
        <dbReference type="ARBA" id="ARBA00022801"/>
    </source>
</evidence>
<dbReference type="SUPFAM" id="SSF81606">
    <property type="entry name" value="PP2C-like"/>
    <property type="match status" value="1"/>
</dbReference>
<dbReference type="EMBL" id="JBHPBY010000388">
    <property type="protein sequence ID" value="MFC1852915.1"/>
    <property type="molecule type" value="Genomic_DNA"/>
</dbReference>
<feature type="domain" description="HAMP" evidence="3">
    <location>
        <begin position="296"/>
        <end position="348"/>
    </location>
</feature>
<dbReference type="InterPro" id="IPR036457">
    <property type="entry name" value="PPM-type-like_dom_sf"/>
</dbReference>
<dbReference type="CDD" id="cd06225">
    <property type="entry name" value="HAMP"/>
    <property type="match status" value="1"/>
</dbReference>
<keyword evidence="2" id="KW-1133">Transmembrane helix</keyword>
<name>A0ABV6Z394_UNCC1</name>
<proteinExistence type="predicted"/>
<dbReference type="Gene3D" id="3.60.40.10">
    <property type="entry name" value="PPM-type phosphatase domain"/>
    <property type="match status" value="1"/>
</dbReference>
<dbReference type="PROSITE" id="PS50885">
    <property type="entry name" value="HAMP"/>
    <property type="match status" value="1"/>
</dbReference>